<name>A0A9W9Y8Z8_9CNID</name>
<gene>
    <name evidence="2" type="ORF">OS493_035989</name>
</gene>
<reference evidence="2" key="1">
    <citation type="submission" date="2023-01" db="EMBL/GenBank/DDBJ databases">
        <title>Genome assembly of the deep-sea coral Lophelia pertusa.</title>
        <authorList>
            <person name="Herrera S."/>
            <person name="Cordes E."/>
        </authorList>
    </citation>
    <scope>NUCLEOTIDE SEQUENCE</scope>
    <source>
        <strain evidence="2">USNM1676648</strain>
        <tissue evidence="2">Polyp</tissue>
    </source>
</reference>
<keyword evidence="3" id="KW-1185">Reference proteome</keyword>
<dbReference type="AlphaFoldDB" id="A0A9W9Y8Z8"/>
<evidence type="ECO:0000313" key="3">
    <source>
        <dbReference type="Proteomes" id="UP001163046"/>
    </source>
</evidence>
<sequence>KQPQDLSLGLRSAIIFLLSLKDSLDTYQANNQVEDSDMGSRAGGKNLLNK</sequence>
<feature type="non-terminal residue" evidence="2">
    <location>
        <position position="1"/>
    </location>
</feature>
<evidence type="ECO:0000313" key="2">
    <source>
        <dbReference type="EMBL" id="KAJ7319502.1"/>
    </source>
</evidence>
<proteinExistence type="predicted"/>
<protein>
    <submittedName>
        <fullName evidence="2">Uncharacterized protein</fullName>
    </submittedName>
</protein>
<comment type="caution">
    <text evidence="2">The sequence shown here is derived from an EMBL/GenBank/DDBJ whole genome shotgun (WGS) entry which is preliminary data.</text>
</comment>
<evidence type="ECO:0000256" key="1">
    <source>
        <dbReference type="SAM" id="MobiDB-lite"/>
    </source>
</evidence>
<feature type="region of interest" description="Disordered" evidence="1">
    <location>
        <begin position="30"/>
        <end position="50"/>
    </location>
</feature>
<dbReference type="EMBL" id="MU827834">
    <property type="protein sequence ID" value="KAJ7319502.1"/>
    <property type="molecule type" value="Genomic_DNA"/>
</dbReference>
<dbReference type="Proteomes" id="UP001163046">
    <property type="component" value="Unassembled WGS sequence"/>
</dbReference>
<organism evidence="2 3">
    <name type="scientific">Desmophyllum pertusum</name>
    <dbReference type="NCBI Taxonomy" id="174260"/>
    <lineage>
        <taxon>Eukaryota</taxon>
        <taxon>Metazoa</taxon>
        <taxon>Cnidaria</taxon>
        <taxon>Anthozoa</taxon>
        <taxon>Hexacorallia</taxon>
        <taxon>Scleractinia</taxon>
        <taxon>Caryophylliina</taxon>
        <taxon>Caryophylliidae</taxon>
        <taxon>Desmophyllum</taxon>
    </lineage>
</organism>
<accession>A0A9W9Y8Z8</accession>